<feature type="compositionally biased region" description="Pro residues" evidence="2">
    <location>
        <begin position="217"/>
        <end position="227"/>
    </location>
</feature>
<dbReference type="SMART" id="SM00355">
    <property type="entry name" value="ZnF_C2H2"/>
    <property type="match status" value="3"/>
</dbReference>
<protein>
    <recommendedName>
        <fullName evidence="3">C2H2-type domain-containing protein</fullName>
    </recommendedName>
</protein>
<evidence type="ECO:0000256" key="1">
    <source>
        <dbReference type="PROSITE-ProRule" id="PRU00042"/>
    </source>
</evidence>
<name>A0ABP1DJC0_9APHY</name>
<evidence type="ECO:0000259" key="3">
    <source>
        <dbReference type="PROSITE" id="PS50157"/>
    </source>
</evidence>
<dbReference type="PROSITE" id="PS00028">
    <property type="entry name" value="ZINC_FINGER_C2H2_1"/>
    <property type="match status" value="1"/>
</dbReference>
<feature type="domain" description="C2H2-type" evidence="3">
    <location>
        <begin position="50"/>
        <end position="79"/>
    </location>
</feature>
<feature type="domain" description="C2H2-type" evidence="3">
    <location>
        <begin position="15"/>
        <end position="42"/>
    </location>
</feature>
<evidence type="ECO:0000313" key="4">
    <source>
        <dbReference type="EMBL" id="CAL1707143.1"/>
    </source>
</evidence>
<feature type="region of interest" description="Disordered" evidence="2">
    <location>
        <begin position="153"/>
        <end position="241"/>
    </location>
</feature>
<accession>A0ABP1DJC0</accession>
<sequence length="349" mass="38769">MPVYRQSIVRDRQRSECPECHSLLPKGKNLKKHIEDHFGGPPSVNNSRYHRCKAPNCVHWSLQRSNLETHYKTHTLQKDKVCTHFSREGDKHPCEYVTHDPALLTRHRRNKHGYCPCKTDSYDPWWQGVGDAKVRMGGRLTIDDVARIREQEQATRMNRRQVNPLPNTSGIIVPKREEFSPSLDLSHADGSARTKLSDADSDSDIVDNAQPTDDAPPDGPAPTPQPIPETAEDIPAIQPSQRITPAQLRVVTLPRHNQPSTPAPTASSSKLSRVATQHAPTTPSTQYTPAATGLPFGAKGRAWMKHLSRERNIARAIREGCPARQQPNASSSQPLQPSGSPSDHSANPE</sequence>
<keyword evidence="1" id="KW-0862">Zinc</keyword>
<feature type="compositionally biased region" description="Basic and acidic residues" evidence="2">
    <location>
        <begin position="186"/>
        <end position="198"/>
    </location>
</feature>
<dbReference type="EMBL" id="OZ037947">
    <property type="protein sequence ID" value="CAL1707143.1"/>
    <property type="molecule type" value="Genomic_DNA"/>
</dbReference>
<feature type="compositionally biased region" description="Polar residues" evidence="2">
    <location>
        <begin position="270"/>
        <end position="289"/>
    </location>
</feature>
<feature type="compositionally biased region" description="Low complexity" evidence="2">
    <location>
        <begin position="259"/>
        <end position="269"/>
    </location>
</feature>
<reference evidence="5" key="1">
    <citation type="submission" date="2024-04" db="EMBL/GenBank/DDBJ databases">
        <authorList>
            <person name="Shaw F."/>
            <person name="Minotto A."/>
        </authorList>
    </citation>
    <scope>NUCLEOTIDE SEQUENCE [LARGE SCALE GENOMIC DNA]</scope>
</reference>
<feature type="region of interest" description="Disordered" evidence="2">
    <location>
        <begin position="255"/>
        <end position="293"/>
    </location>
</feature>
<keyword evidence="1" id="KW-0863">Zinc-finger</keyword>
<feature type="compositionally biased region" description="Low complexity" evidence="2">
    <location>
        <begin position="330"/>
        <end position="342"/>
    </location>
</feature>
<evidence type="ECO:0000256" key="2">
    <source>
        <dbReference type="SAM" id="MobiDB-lite"/>
    </source>
</evidence>
<dbReference type="InterPro" id="IPR013087">
    <property type="entry name" value="Znf_C2H2_type"/>
</dbReference>
<dbReference type="PROSITE" id="PS50157">
    <property type="entry name" value="ZINC_FINGER_C2H2_2"/>
    <property type="match status" value="2"/>
</dbReference>
<dbReference type="Proteomes" id="UP001497453">
    <property type="component" value="Chromosome 4"/>
</dbReference>
<proteinExistence type="predicted"/>
<keyword evidence="5" id="KW-1185">Reference proteome</keyword>
<keyword evidence="1" id="KW-0479">Metal-binding</keyword>
<evidence type="ECO:0000313" key="5">
    <source>
        <dbReference type="Proteomes" id="UP001497453"/>
    </source>
</evidence>
<gene>
    <name evidence="4" type="ORF">GFSPODELE1_LOCUS6222</name>
</gene>
<feature type="region of interest" description="Disordered" evidence="2">
    <location>
        <begin position="315"/>
        <end position="349"/>
    </location>
</feature>
<feature type="compositionally biased region" description="Polar residues" evidence="2">
    <location>
        <begin position="154"/>
        <end position="170"/>
    </location>
</feature>
<organism evidence="4 5">
    <name type="scientific">Somion occarium</name>
    <dbReference type="NCBI Taxonomy" id="3059160"/>
    <lineage>
        <taxon>Eukaryota</taxon>
        <taxon>Fungi</taxon>
        <taxon>Dikarya</taxon>
        <taxon>Basidiomycota</taxon>
        <taxon>Agaricomycotina</taxon>
        <taxon>Agaricomycetes</taxon>
        <taxon>Polyporales</taxon>
        <taxon>Cerrenaceae</taxon>
        <taxon>Somion</taxon>
    </lineage>
</organism>